<dbReference type="CDD" id="cd00685">
    <property type="entry name" value="Trans_IPPS_HT"/>
    <property type="match status" value="1"/>
</dbReference>
<keyword evidence="4" id="KW-0479">Metal-binding</keyword>
<dbReference type="NCBIfam" id="NF045485">
    <property type="entry name" value="FPPsyn"/>
    <property type="match status" value="1"/>
</dbReference>
<name>A0A0S2T9R6_9GAMM</name>
<keyword evidence="3 7" id="KW-0808">Transferase</keyword>
<reference evidence="8" key="1">
    <citation type="submission" date="2015-10" db="EMBL/GenBank/DDBJ databases">
        <title>Description of Candidatus Tenderia electrophaga gen. nov, sp. nov., an Uncultivated Electroautotroph from a Biocathode Enrichment.</title>
        <authorList>
            <person name="Eddie B.J."/>
            <person name="Malanoski A.P."/>
            <person name="Wang Z."/>
            <person name="Hall R.J."/>
            <person name="Oh S.D."/>
            <person name="Heiner C."/>
            <person name="Lin B."/>
            <person name="Strycharz-Glaven S.M."/>
        </authorList>
    </citation>
    <scope>NUCLEOTIDE SEQUENCE [LARGE SCALE GENOMIC DNA]</scope>
    <source>
        <strain evidence="8">NRL1</strain>
    </source>
</reference>
<dbReference type="NCBIfam" id="NF007877">
    <property type="entry name" value="PRK10581.1"/>
    <property type="match status" value="1"/>
</dbReference>
<comment type="cofactor">
    <cofactor evidence="1">
        <name>Mg(2+)</name>
        <dbReference type="ChEBI" id="CHEBI:18420"/>
    </cofactor>
</comment>
<evidence type="ECO:0000313" key="8">
    <source>
        <dbReference type="EMBL" id="ALP51871.1"/>
    </source>
</evidence>
<gene>
    <name evidence="8" type="ORF">Tel_01240</name>
</gene>
<dbReference type="PROSITE" id="PS00723">
    <property type="entry name" value="POLYPRENYL_SYNTHASE_1"/>
    <property type="match status" value="1"/>
</dbReference>
<evidence type="ECO:0000256" key="2">
    <source>
        <dbReference type="ARBA" id="ARBA00006706"/>
    </source>
</evidence>
<dbReference type="AlphaFoldDB" id="A0A0S2T9R6"/>
<dbReference type="InterPro" id="IPR033749">
    <property type="entry name" value="Polyprenyl_synt_CS"/>
</dbReference>
<dbReference type="EMBL" id="CP013099">
    <property type="protein sequence ID" value="ALP51871.1"/>
    <property type="molecule type" value="Genomic_DNA"/>
</dbReference>
<dbReference type="GO" id="GO:0008654">
    <property type="term" value="P:phospholipid biosynthetic process"/>
    <property type="evidence" value="ECO:0007669"/>
    <property type="project" value="UniProtKB-ARBA"/>
</dbReference>
<keyword evidence="9" id="KW-1185">Reference proteome</keyword>
<dbReference type="Pfam" id="PF00348">
    <property type="entry name" value="polyprenyl_synt"/>
    <property type="match status" value="1"/>
</dbReference>
<keyword evidence="6" id="KW-0414">Isoprene biosynthesis</keyword>
<dbReference type="FunFam" id="1.10.600.10:FF:000001">
    <property type="entry name" value="Geranylgeranyl diphosphate synthase"/>
    <property type="match status" value="1"/>
</dbReference>
<dbReference type="STRING" id="1748243.Tel_01240"/>
<evidence type="ECO:0000313" key="9">
    <source>
        <dbReference type="Proteomes" id="UP000055136"/>
    </source>
</evidence>
<organism evidence="8 9">
    <name type="scientific">Candidatus Tenderia electrophaga</name>
    <dbReference type="NCBI Taxonomy" id="1748243"/>
    <lineage>
        <taxon>Bacteria</taxon>
        <taxon>Pseudomonadati</taxon>
        <taxon>Pseudomonadota</taxon>
        <taxon>Gammaproteobacteria</taxon>
        <taxon>Candidatus Tenderiales</taxon>
        <taxon>Candidatus Tenderiaceae</taxon>
        <taxon>Candidatus Tenderia</taxon>
    </lineage>
</organism>
<dbReference type="GO" id="GO:0046872">
    <property type="term" value="F:metal ion binding"/>
    <property type="evidence" value="ECO:0007669"/>
    <property type="project" value="UniProtKB-KW"/>
</dbReference>
<dbReference type="PROSITE" id="PS00444">
    <property type="entry name" value="POLYPRENYL_SYNTHASE_2"/>
    <property type="match status" value="1"/>
</dbReference>
<dbReference type="Gene3D" id="1.10.600.10">
    <property type="entry name" value="Farnesyl Diphosphate Synthase"/>
    <property type="match status" value="1"/>
</dbReference>
<dbReference type="SUPFAM" id="SSF48576">
    <property type="entry name" value="Terpenoid synthases"/>
    <property type="match status" value="1"/>
</dbReference>
<dbReference type="PANTHER" id="PTHR43281:SF1">
    <property type="entry name" value="FARNESYL DIPHOSPHATE SYNTHASE"/>
    <property type="match status" value="1"/>
</dbReference>
<dbReference type="InterPro" id="IPR053378">
    <property type="entry name" value="Prenyl_diphosphate_synthase"/>
</dbReference>
<dbReference type="GO" id="GO:0016114">
    <property type="term" value="P:terpenoid biosynthetic process"/>
    <property type="evidence" value="ECO:0007669"/>
    <property type="project" value="UniProtKB-ARBA"/>
</dbReference>
<dbReference type="SFLD" id="SFLDS00005">
    <property type="entry name" value="Isoprenoid_Synthase_Type_I"/>
    <property type="match status" value="1"/>
</dbReference>
<comment type="similarity">
    <text evidence="2 7">Belongs to the FPP/GGPP synthase family.</text>
</comment>
<dbReference type="SFLD" id="SFLDG01017">
    <property type="entry name" value="Polyprenyl_Transferase_Like"/>
    <property type="match status" value="1"/>
</dbReference>
<dbReference type="GO" id="GO:0004659">
    <property type="term" value="F:prenyltransferase activity"/>
    <property type="evidence" value="ECO:0007669"/>
    <property type="project" value="InterPro"/>
</dbReference>
<evidence type="ECO:0000256" key="7">
    <source>
        <dbReference type="RuleBase" id="RU004466"/>
    </source>
</evidence>
<protein>
    <submittedName>
        <fullName evidence="8">Geranyl transferase</fullName>
    </submittedName>
</protein>
<dbReference type="KEGG" id="tee:Tel_01240"/>
<dbReference type="InterPro" id="IPR000092">
    <property type="entry name" value="Polyprenyl_synt"/>
</dbReference>
<dbReference type="GO" id="GO:0005737">
    <property type="term" value="C:cytoplasm"/>
    <property type="evidence" value="ECO:0007669"/>
    <property type="project" value="UniProtKB-ARBA"/>
</dbReference>
<keyword evidence="5" id="KW-0460">Magnesium</keyword>
<dbReference type="Proteomes" id="UP000055136">
    <property type="component" value="Chromosome"/>
</dbReference>
<evidence type="ECO:0000256" key="3">
    <source>
        <dbReference type="ARBA" id="ARBA00022679"/>
    </source>
</evidence>
<evidence type="ECO:0000256" key="6">
    <source>
        <dbReference type="ARBA" id="ARBA00023229"/>
    </source>
</evidence>
<accession>A0A0S2T9R6</accession>
<evidence type="ECO:0000256" key="4">
    <source>
        <dbReference type="ARBA" id="ARBA00022723"/>
    </source>
</evidence>
<evidence type="ECO:0000256" key="5">
    <source>
        <dbReference type="ARBA" id="ARBA00022842"/>
    </source>
</evidence>
<dbReference type="PANTHER" id="PTHR43281">
    <property type="entry name" value="FARNESYL DIPHOSPHATE SYNTHASE"/>
    <property type="match status" value="1"/>
</dbReference>
<dbReference type="InterPro" id="IPR008949">
    <property type="entry name" value="Isoprenoid_synthase_dom_sf"/>
</dbReference>
<sequence length="299" mass="32303">MNEHTLGELLAAHQARTEQALERWLPQADIAPQRLHQAMRYAVLDGGKRVRPFLVYSAGQALDVPAAQLDAPACAVELIHAYSLIHDDLPAMDDDALRRGKPTCHRAFDEATAILAGDAIQALAFHVLAHDEALHVDAQRRLQMIDRLALASGSRGMAGGQAIDLEAVGKHLDLPALELMHIHKTGALIRASVMLGALSSAAVSEAQLKQLDHYAKCIGLAFQIQDDILDVEGDTTTLGKTRGADLALDKPTYPALLGLDGAKQRAAELYHEALTSLAEFGPAAEPLRWMARYIISRSS</sequence>
<proteinExistence type="inferred from homology"/>
<evidence type="ECO:0000256" key="1">
    <source>
        <dbReference type="ARBA" id="ARBA00001946"/>
    </source>
</evidence>